<accession>A0A2U3E7X9</accession>
<evidence type="ECO:0000313" key="3">
    <source>
        <dbReference type="Proteomes" id="UP000245956"/>
    </source>
</evidence>
<name>A0A2U3E7X9_PURLI</name>
<feature type="region of interest" description="Disordered" evidence="1">
    <location>
        <begin position="96"/>
        <end position="120"/>
    </location>
</feature>
<dbReference type="AlphaFoldDB" id="A0A2U3E7X9"/>
<reference evidence="2 3" key="1">
    <citation type="journal article" date="2016" name="Front. Microbiol.">
        <title>Genome and transcriptome sequences reveal the specific parasitism of the nematophagous Purpureocillium lilacinum 36-1.</title>
        <authorList>
            <person name="Xie J."/>
            <person name="Li S."/>
            <person name="Mo C."/>
            <person name="Xiao X."/>
            <person name="Peng D."/>
            <person name="Wang G."/>
            <person name="Xiao Y."/>
        </authorList>
    </citation>
    <scope>NUCLEOTIDE SEQUENCE [LARGE SCALE GENOMIC DNA]</scope>
    <source>
        <strain evidence="2 3">36-1</strain>
    </source>
</reference>
<protein>
    <submittedName>
        <fullName evidence="2">Uncharacterized protein</fullName>
    </submittedName>
</protein>
<organism evidence="2 3">
    <name type="scientific">Purpureocillium lilacinum</name>
    <name type="common">Paecilomyces lilacinus</name>
    <dbReference type="NCBI Taxonomy" id="33203"/>
    <lineage>
        <taxon>Eukaryota</taxon>
        <taxon>Fungi</taxon>
        <taxon>Dikarya</taxon>
        <taxon>Ascomycota</taxon>
        <taxon>Pezizomycotina</taxon>
        <taxon>Sordariomycetes</taxon>
        <taxon>Hypocreomycetidae</taxon>
        <taxon>Hypocreales</taxon>
        <taxon>Ophiocordycipitaceae</taxon>
        <taxon>Purpureocillium</taxon>
    </lineage>
</organism>
<proteinExistence type="predicted"/>
<dbReference type="Proteomes" id="UP000245956">
    <property type="component" value="Unassembled WGS sequence"/>
</dbReference>
<gene>
    <name evidence="2" type="ORF">PCL_13012</name>
</gene>
<evidence type="ECO:0000313" key="2">
    <source>
        <dbReference type="EMBL" id="PWI70613.1"/>
    </source>
</evidence>
<sequence length="204" mass="21713">MQHLEPKSTAEQSVEDAAAKRTIANGATARSWGEEDKGLANRRRAQGKWTDELPVGRATAPDELEGGKWRRGEDKIAQRISEAWGGRKFGAKVVAGPTPPPHLTSGTAGGRAGTEHQGQPQRVRRWDARGPIEVQGLGGRQSMERLCRGAASVARQIFSSVGDGSNAAPRADGAKEGVCPQQGLGTGTCERGLRRREASLCCSH</sequence>
<dbReference type="EMBL" id="LCWV01000009">
    <property type="protein sequence ID" value="PWI70613.1"/>
    <property type="molecule type" value="Genomic_DNA"/>
</dbReference>
<feature type="region of interest" description="Disordered" evidence="1">
    <location>
        <begin position="1"/>
        <end position="70"/>
    </location>
</feature>
<comment type="caution">
    <text evidence="2">The sequence shown here is derived from an EMBL/GenBank/DDBJ whole genome shotgun (WGS) entry which is preliminary data.</text>
</comment>
<evidence type="ECO:0000256" key="1">
    <source>
        <dbReference type="SAM" id="MobiDB-lite"/>
    </source>
</evidence>